<evidence type="ECO:0000256" key="2">
    <source>
        <dbReference type="SAM" id="Phobius"/>
    </source>
</evidence>
<keyword evidence="2" id="KW-0812">Transmembrane</keyword>
<keyword evidence="2" id="KW-1133">Transmembrane helix</keyword>
<feature type="transmembrane region" description="Helical" evidence="2">
    <location>
        <begin position="109"/>
        <end position="132"/>
    </location>
</feature>
<evidence type="ECO:0000256" key="1">
    <source>
        <dbReference type="SAM" id="MobiDB-lite"/>
    </source>
</evidence>
<proteinExistence type="predicted"/>
<keyword evidence="2" id="KW-0472">Membrane</keyword>
<feature type="region of interest" description="Disordered" evidence="1">
    <location>
        <begin position="285"/>
        <end position="305"/>
    </location>
</feature>
<reference evidence="3" key="1">
    <citation type="submission" date="2020-11" db="EMBL/GenBank/DDBJ databases">
        <authorList>
            <person name="Tran Van P."/>
        </authorList>
    </citation>
    <scope>NUCLEOTIDE SEQUENCE</scope>
</reference>
<feature type="region of interest" description="Disordered" evidence="1">
    <location>
        <begin position="244"/>
        <end position="272"/>
    </location>
</feature>
<organism evidence="3">
    <name type="scientific">Timema genevievae</name>
    <name type="common">Walking stick</name>
    <dbReference type="NCBI Taxonomy" id="629358"/>
    <lineage>
        <taxon>Eukaryota</taxon>
        <taxon>Metazoa</taxon>
        <taxon>Ecdysozoa</taxon>
        <taxon>Arthropoda</taxon>
        <taxon>Hexapoda</taxon>
        <taxon>Insecta</taxon>
        <taxon>Pterygota</taxon>
        <taxon>Neoptera</taxon>
        <taxon>Polyneoptera</taxon>
        <taxon>Phasmatodea</taxon>
        <taxon>Timematodea</taxon>
        <taxon>Timematoidea</taxon>
        <taxon>Timematidae</taxon>
        <taxon>Timema</taxon>
    </lineage>
</organism>
<name>A0A7R9JU87_TIMGE</name>
<evidence type="ECO:0000313" key="3">
    <source>
        <dbReference type="EMBL" id="CAD7589498.1"/>
    </source>
</evidence>
<protein>
    <submittedName>
        <fullName evidence="3">Uncharacterized protein</fullName>
    </submittedName>
</protein>
<sequence length="359" mass="40479">MALNEIPLSNSDLLQVKLELQRFLNVCRGVVTCYELDCVSIEEINEELAPQHVIEVYRIVINKNGNEKKTDTYVLTFATPTLPKEFRACLHVVRVLGAAFSARNLLTCILLAVWQLVCFFPLLLLTLGPGFVASGARRRPPPIHDISIDVDEDREVDVREHDWRFQFRHHSEEEEDGANTQPEVASARLQTTQTRYHKSGLPTVGHRDTSFTNMNELLTVGHRDTSFTNMSGLLAVDYHDTSHTNMSGSPTLRHQNTSHTNMSGLPTVRHDTSRTNMSELPTVRHHDTSRTNMSGLPTMRHHDTSRTNMSGLLTVRHYDTSRTNMSGLPKSHIDPPLVMLSNGIVAWASNTCCSEYNRV</sequence>
<accession>A0A7R9JU87</accession>
<dbReference type="AlphaFoldDB" id="A0A7R9JU87"/>
<dbReference type="EMBL" id="OE840097">
    <property type="protein sequence ID" value="CAD7589498.1"/>
    <property type="molecule type" value="Genomic_DNA"/>
</dbReference>
<gene>
    <name evidence="3" type="ORF">TGEB3V08_LOCUS3434</name>
</gene>
<feature type="compositionally biased region" description="Polar residues" evidence="1">
    <location>
        <begin position="244"/>
        <end position="264"/>
    </location>
</feature>